<name>A0A835YWY9_9STRA</name>
<evidence type="ECO:0000313" key="5">
    <source>
        <dbReference type="Proteomes" id="UP000664859"/>
    </source>
</evidence>
<feature type="region of interest" description="Disordered" evidence="2">
    <location>
        <begin position="724"/>
        <end position="754"/>
    </location>
</feature>
<feature type="compositionally biased region" description="Low complexity" evidence="2">
    <location>
        <begin position="733"/>
        <end position="746"/>
    </location>
</feature>
<evidence type="ECO:0000256" key="1">
    <source>
        <dbReference type="SAM" id="Coils"/>
    </source>
</evidence>
<protein>
    <recommendedName>
        <fullName evidence="3">HNH nuclease domain-containing protein</fullName>
    </recommendedName>
</protein>
<keyword evidence="1" id="KW-0175">Coiled coil</keyword>
<feature type="compositionally biased region" description="Basic and acidic residues" evidence="2">
    <location>
        <begin position="838"/>
        <end position="855"/>
    </location>
</feature>
<reference evidence="4" key="1">
    <citation type="submission" date="2021-02" db="EMBL/GenBank/DDBJ databases">
        <title>First Annotated Genome of the Yellow-green Alga Tribonema minus.</title>
        <authorList>
            <person name="Mahan K.M."/>
        </authorList>
    </citation>
    <scope>NUCLEOTIDE SEQUENCE</scope>
    <source>
        <strain evidence="4">UTEX B ZZ1240</strain>
    </source>
</reference>
<feature type="region of interest" description="Disordered" evidence="2">
    <location>
        <begin position="799"/>
        <end position="868"/>
    </location>
</feature>
<gene>
    <name evidence="4" type="ORF">JKP88DRAFT_279159</name>
</gene>
<sequence>MPDLTPDEISELASFLSPRDRAALFSTTSGARAAYAADFPELVEDVNAVAAESRRELAQCRAELQRCREELARVREEALTEEVQHGAYLDVLGDRLFDVLGSMEEARRPRPRDPKAECDEWQRLVREHRLSSVRVPSAAAPAAPLEPRGTARAPRHRSSPAAPLEPRGTARAPRHRSSLAAPLEPRGAARAPRHRSSPGGREGGRRGRAVASPPPRPLALRNCVHPPLESVPGLPATPPPTSPSVRRAMLCMRVKHHRLDPHAPKPPPPLRKRIAAKLARDCQALKRCYRSSSRREFIAATTRGDLRNDEVTRLRKAAADWAKRARSRAATAATARATAAVAAAIEAARVTPPAAPREEDAPAGADPPAGAAAGDGAGCLLRLTEAHRRWRTTSDAARVMYGLEVQVQSPREEDEAWGPEAPRRTAAARPRFFGSGFVSESDAPAAAAALAAAARPAAGSGSGAAAGDEDDHWRLLLPGDGDSGGDGDSTDYSSCCGSWSDADETEEPPEAPAGRDGTVQEGGGGGEEVRLYDVDLRDASAGSRGARERADWLCPLCVSPLGNAVDVDHVVPLWRGGADLPSNLQVLCLSCHRRKTSLEAAARCAARASEGGAALVCDVCLAVESTSASARASAPRLVTTTFLPLTALDAEAGCATDVAAAAAAAAAAADDSALVAASAQADAEAAAAAADPAAAAAAESAPSPALSSSVPLTAMATRISSNPFSRAPTVSLRPSRPCRAASMASSRADREEDADSAAAAAISCMAGPNADTLSSTRSVTADDVRTSAFSSLSSRSALREAMSAVSPPEEEVEDAEGKAQGRATPEGRAAAGPALLEDALRETRPTPDVRRDDVARSPTAASGASSSPKHVAKFNSLLLLFLTDLADTLPGFPCVSSARDWLAALSAVDPANDGVVRAFADAARSVGAVLTPGDPACCSIAQSVAGSTGLVSREEIAEVLAALSEEDKEACFRYAGRLAACARKAVPAPPGGGGKPDLGAALAALPLAAPGGEGAPPGGMLRAAFAAAADRLASALEAPGLPREAERAVAAGALRSPDVSSGGSVLHSVAAALLEDMGEGGAQDAVMGAEEYLRTRGFPLMPGGPDAAAEVLDAMGPDAAAALASALVQAVALALTPSTLSPEALEGLERVARGFSEKVNSGELDIAAMGSDPMALLDVLMNSGMGADLMSLMV</sequence>
<evidence type="ECO:0000259" key="3">
    <source>
        <dbReference type="SMART" id="SM00507"/>
    </source>
</evidence>
<dbReference type="GO" id="GO:0008270">
    <property type="term" value="F:zinc ion binding"/>
    <property type="evidence" value="ECO:0007669"/>
    <property type="project" value="InterPro"/>
</dbReference>
<dbReference type="Proteomes" id="UP000664859">
    <property type="component" value="Unassembled WGS sequence"/>
</dbReference>
<feature type="region of interest" description="Disordered" evidence="2">
    <location>
        <begin position="352"/>
        <end position="372"/>
    </location>
</feature>
<organism evidence="4 5">
    <name type="scientific">Tribonema minus</name>
    <dbReference type="NCBI Taxonomy" id="303371"/>
    <lineage>
        <taxon>Eukaryota</taxon>
        <taxon>Sar</taxon>
        <taxon>Stramenopiles</taxon>
        <taxon>Ochrophyta</taxon>
        <taxon>PX clade</taxon>
        <taxon>Xanthophyceae</taxon>
        <taxon>Tribonematales</taxon>
        <taxon>Tribonemataceae</taxon>
        <taxon>Tribonema</taxon>
    </lineage>
</organism>
<feature type="compositionally biased region" description="Low complexity" evidence="2">
    <location>
        <begin position="132"/>
        <end position="145"/>
    </location>
</feature>
<dbReference type="GO" id="GO:0003676">
    <property type="term" value="F:nucleic acid binding"/>
    <property type="evidence" value="ECO:0007669"/>
    <property type="project" value="InterPro"/>
</dbReference>
<comment type="caution">
    <text evidence="4">The sequence shown here is derived from an EMBL/GenBank/DDBJ whole genome shotgun (WGS) entry which is preliminary data.</text>
</comment>
<dbReference type="CDD" id="cd00085">
    <property type="entry name" value="HNHc"/>
    <property type="match status" value="1"/>
</dbReference>
<keyword evidence="5" id="KW-1185">Reference proteome</keyword>
<feature type="region of interest" description="Disordered" evidence="2">
    <location>
        <begin position="458"/>
        <end position="527"/>
    </location>
</feature>
<dbReference type="InterPro" id="IPR003615">
    <property type="entry name" value="HNH_nuc"/>
</dbReference>
<feature type="coiled-coil region" evidence="1">
    <location>
        <begin position="43"/>
        <end position="84"/>
    </location>
</feature>
<dbReference type="SMART" id="SM00507">
    <property type="entry name" value="HNHc"/>
    <property type="match status" value="1"/>
</dbReference>
<accession>A0A835YWY9</accession>
<feature type="compositionally biased region" description="Low complexity" evidence="2">
    <location>
        <begin position="856"/>
        <end position="867"/>
    </location>
</feature>
<feature type="domain" description="HNH nuclease" evidence="3">
    <location>
        <begin position="541"/>
        <end position="593"/>
    </location>
</feature>
<dbReference type="InterPro" id="IPR002711">
    <property type="entry name" value="HNH"/>
</dbReference>
<dbReference type="EMBL" id="JAFCMP010000346">
    <property type="protein sequence ID" value="KAG5181010.1"/>
    <property type="molecule type" value="Genomic_DNA"/>
</dbReference>
<proteinExistence type="predicted"/>
<evidence type="ECO:0000313" key="4">
    <source>
        <dbReference type="EMBL" id="KAG5181010.1"/>
    </source>
</evidence>
<dbReference type="Gene3D" id="1.10.30.50">
    <property type="match status" value="1"/>
</dbReference>
<dbReference type="AlphaFoldDB" id="A0A835YWY9"/>
<feature type="region of interest" description="Disordered" evidence="2">
    <location>
        <begin position="132"/>
        <end position="244"/>
    </location>
</feature>
<feature type="compositionally biased region" description="Low complexity" evidence="2">
    <location>
        <begin position="362"/>
        <end position="372"/>
    </location>
</feature>
<dbReference type="GO" id="GO:0004519">
    <property type="term" value="F:endonuclease activity"/>
    <property type="evidence" value="ECO:0007669"/>
    <property type="project" value="InterPro"/>
</dbReference>
<dbReference type="Pfam" id="PF01844">
    <property type="entry name" value="HNH"/>
    <property type="match status" value="1"/>
</dbReference>
<evidence type="ECO:0000256" key="2">
    <source>
        <dbReference type="SAM" id="MobiDB-lite"/>
    </source>
</evidence>